<keyword evidence="9" id="KW-0812">Transmembrane</keyword>
<feature type="transmembrane region" description="Helical" evidence="9">
    <location>
        <begin position="372"/>
        <end position="390"/>
    </location>
</feature>
<keyword evidence="3" id="KW-0597">Phosphoprotein</keyword>
<keyword evidence="4" id="KW-0808">Transferase</keyword>
<evidence type="ECO:0000313" key="12">
    <source>
        <dbReference type="EMBL" id="GFZ77594.1"/>
    </source>
</evidence>
<dbReference type="CDD" id="cd00082">
    <property type="entry name" value="HisKA"/>
    <property type="match status" value="1"/>
</dbReference>
<gene>
    <name evidence="12" type="ORF">GCM10008018_23960</name>
</gene>
<keyword evidence="9" id="KW-1133">Transmembrane helix</keyword>
<dbReference type="PANTHER" id="PTHR43065:SF46">
    <property type="entry name" value="C4-DICARBOXYLATE TRANSPORT SENSOR PROTEIN DCTB"/>
    <property type="match status" value="1"/>
</dbReference>
<comment type="catalytic activity">
    <reaction evidence="1">
        <text>ATP + protein L-histidine = ADP + protein N-phospho-L-histidine.</text>
        <dbReference type="EC" id="2.7.13.3"/>
    </reaction>
</comment>
<dbReference type="Pfam" id="PF02518">
    <property type="entry name" value="HATPase_c"/>
    <property type="match status" value="1"/>
</dbReference>
<dbReference type="SMART" id="SM00388">
    <property type="entry name" value="HisKA"/>
    <property type="match status" value="1"/>
</dbReference>
<feature type="transmembrane region" description="Helical" evidence="9">
    <location>
        <begin position="273"/>
        <end position="291"/>
    </location>
</feature>
<evidence type="ECO:0000256" key="10">
    <source>
        <dbReference type="SAM" id="SignalP"/>
    </source>
</evidence>
<dbReference type="SMART" id="SM00387">
    <property type="entry name" value="HATPase_c"/>
    <property type="match status" value="1"/>
</dbReference>
<dbReference type="Proteomes" id="UP000615455">
    <property type="component" value="Unassembled WGS sequence"/>
</dbReference>
<dbReference type="InterPro" id="IPR036890">
    <property type="entry name" value="HATPase_C_sf"/>
</dbReference>
<dbReference type="Gene3D" id="1.10.287.130">
    <property type="match status" value="1"/>
</dbReference>
<evidence type="ECO:0000256" key="7">
    <source>
        <dbReference type="ARBA" id="ARBA00022840"/>
    </source>
</evidence>
<feature type="transmembrane region" description="Helical" evidence="9">
    <location>
        <begin position="303"/>
        <end position="330"/>
    </location>
</feature>
<feature type="signal peptide" evidence="10">
    <location>
        <begin position="1"/>
        <end position="28"/>
    </location>
</feature>
<evidence type="ECO:0000313" key="13">
    <source>
        <dbReference type="Proteomes" id="UP000615455"/>
    </source>
</evidence>
<dbReference type="InterPro" id="IPR003594">
    <property type="entry name" value="HATPase_dom"/>
</dbReference>
<keyword evidence="6" id="KW-0418">Kinase</keyword>
<feature type="transmembrane region" description="Helical" evidence="9">
    <location>
        <begin position="205"/>
        <end position="224"/>
    </location>
</feature>
<comment type="caution">
    <text evidence="12">The sequence shown here is derived from an EMBL/GenBank/DDBJ whole genome shotgun (WGS) entry which is preliminary data.</text>
</comment>
<keyword evidence="13" id="KW-1185">Reference proteome</keyword>
<dbReference type="InterPro" id="IPR004358">
    <property type="entry name" value="Sig_transdc_His_kin-like_C"/>
</dbReference>
<protein>
    <recommendedName>
        <fullName evidence="2">histidine kinase</fullName>
        <ecNumber evidence="2">2.7.13.3</ecNumber>
    </recommendedName>
</protein>
<feature type="chain" id="PRO_5045039495" description="histidine kinase" evidence="10">
    <location>
        <begin position="29"/>
        <end position="633"/>
    </location>
</feature>
<dbReference type="Pfam" id="PF00512">
    <property type="entry name" value="HisKA"/>
    <property type="match status" value="1"/>
</dbReference>
<dbReference type="Gene3D" id="3.30.565.10">
    <property type="entry name" value="Histidine kinase-like ATPase, C-terminal domain"/>
    <property type="match status" value="1"/>
</dbReference>
<dbReference type="PANTHER" id="PTHR43065">
    <property type="entry name" value="SENSOR HISTIDINE KINASE"/>
    <property type="match status" value="1"/>
</dbReference>
<proteinExistence type="predicted"/>
<dbReference type="EC" id="2.7.13.3" evidence="2"/>
<evidence type="ECO:0000256" key="4">
    <source>
        <dbReference type="ARBA" id="ARBA00022679"/>
    </source>
</evidence>
<evidence type="ECO:0000256" key="9">
    <source>
        <dbReference type="SAM" id="Phobius"/>
    </source>
</evidence>
<feature type="transmembrane region" description="Helical" evidence="9">
    <location>
        <begin position="177"/>
        <end position="200"/>
    </location>
</feature>
<feature type="transmembrane region" description="Helical" evidence="9">
    <location>
        <begin position="337"/>
        <end position="360"/>
    </location>
</feature>
<keyword evidence="8" id="KW-0902">Two-component regulatory system</keyword>
<reference evidence="13" key="1">
    <citation type="journal article" date="2019" name="Int. J. Syst. Evol. Microbiol.">
        <title>The Global Catalogue of Microorganisms (GCM) 10K type strain sequencing project: providing services to taxonomists for standard genome sequencing and annotation.</title>
        <authorList>
            <consortium name="The Broad Institute Genomics Platform"/>
            <consortium name="The Broad Institute Genome Sequencing Center for Infectious Disease"/>
            <person name="Wu L."/>
            <person name="Ma J."/>
        </authorList>
    </citation>
    <scope>NUCLEOTIDE SEQUENCE [LARGE SCALE GENOMIC DNA]</scope>
    <source>
        <strain evidence="13">CGMCC 1.15043</strain>
    </source>
</reference>
<dbReference type="SUPFAM" id="SSF55874">
    <property type="entry name" value="ATPase domain of HSP90 chaperone/DNA topoisomerase II/histidine kinase"/>
    <property type="match status" value="1"/>
</dbReference>
<name>A0ABQ1EM59_9BACL</name>
<keyword evidence="10" id="KW-0732">Signal</keyword>
<dbReference type="SUPFAM" id="SSF47384">
    <property type="entry name" value="Homodimeric domain of signal transducing histidine kinase"/>
    <property type="match status" value="1"/>
</dbReference>
<dbReference type="PROSITE" id="PS50109">
    <property type="entry name" value="HIS_KIN"/>
    <property type="match status" value="1"/>
</dbReference>
<keyword evidence="9" id="KW-0472">Membrane</keyword>
<evidence type="ECO:0000256" key="5">
    <source>
        <dbReference type="ARBA" id="ARBA00022741"/>
    </source>
</evidence>
<evidence type="ECO:0000256" key="8">
    <source>
        <dbReference type="ARBA" id="ARBA00023012"/>
    </source>
</evidence>
<evidence type="ECO:0000256" key="3">
    <source>
        <dbReference type="ARBA" id="ARBA00022553"/>
    </source>
</evidence>
<evidence type="ECO:0000256" key="1">
    <source>
        <dbReference type="ARBA" id="ARBA00000085"/>
    </source>
</evidence>
<dbReference type="InterPro" id="IPR036097">
    <property type="entry name" value="HisK_dim/P_sf"/>
</dbReference>
<sequence>MTFIHRTLWIAVLMMIIGLGFSSSQLQAQSQGEKEIITEWNLIWGNEPNSIDSILKTNHSDWLRIPDYRAFPQKPKEISTAWAKVDLPSQLPGQYSILINEIYAQHMMVYLGKELVQEVNYEFPYDVQRILIPVNKEDAGKSIYLKLETTLDRLGINSDIQLGNHTQLMRQFLKQDLVSVIIGCSFIFIAFIMFICAIYLKRIQIASWISLSLIFITMGIIFITNTPLTYIYFAQFGAIFSDMFDIALAVFLPTLSYYFEKVFENGQLHRFRSFRKFQIFYSAFYLLFMIINRLSDYKYNNAYYFMTSTVLGFIMIIQFVLLITLSVLFAKRGNKDAVIFSLGFALFALLATIDLTWYYLSSQTHQLFLWKWGILGFNSTLIVILGRRLAASQDLLMNYSKELEFYNQHVQVSEKMEMISSLTASVAHEVRNPLQVTRGFLQLVAESSNEKNKGHISIAIGELDRASDIITDFLTFAKPQEEEFTELNISKELKQIEGIIVPLATSHGGNVYLHIPRDLFMEGNSPKLKQALINIIKNSIEAFQKDGQIHIKAYEEQNEVIILIKDNGSGIEPAQLSKLGEPYFTTKVKGTGLGLMVTFRIIEAMKGTIRFSSQKNVGTEVMIRFPSIRKKSS</sequence>
<dbReference type="PRINTS" id="PR00344">
    <property type="entry name" value="BCTRLSENSOR"/>
</dbReference>
<evidence type="ECO:0000256" key="2">
    <source>
        <dbReference type="ARBA" id="ARBA00012438"/>
    </source>
</evidence>
<dbReference type="InterPro" id="IPR003661">
    <property type="entry name" value="HisK_dim/P_dom"/>
</dbReference>
<keyword evidence="5" id="KW-0547">Nucleotide-binding</keyword>
<organism evidence="12 13">
    <name type="scientific">Paenibacillus marchantiophytorum</name>
    <dbReference type="NCBI Taxonomy" id="1619310"/>
    <lineage>
        <taxon>Bacteria</taxon>
        <taxon>Bacillati</taxon>
        <taxon>Bacillota</taxon>
        <taxon>Bacilli</taxon>
        <taxon>Bacillales</taxon>
        <taxon>Paenibacillaceae</taxon>
        <taxon>Paenibacillus</taxon>
    </lineage>
</organism>
<dbReference type="EMBL" id="BMHE01000009">
    <property type="protein sequence ID" value="GFZ77594.1"/>
    <property type="molecule type" value="Genomic_DNA"/>
</dbReference>
<evidence type="ECO:0000259" key="11">
    <source>
        <dbReference type="PROSITE" id="PS50109"/>
    </source>
</evidence>
<dbReference type="RefSeq" id="WP_189011672.1">
    <property type="nucleotide sequence ID" value="NZ_BMHE01000009.1"/>
</dbReference>
<dbReference type="InterPro" id="IPR005467">
    <property type="entry name" value="His_kinase_dom"/>
</dbReference>
<evidence type="ECO:0000256" key="6">
    <source>
        <dbReference type="ARBA" id="ARBA00022777"/>
    </source>
</evidence>
<feature type="domain" description="Histidine kinase" evidence="11">
    <location>
        <begin position="425"/>
        <end position="629"/>
    </location>
</feature>
<accession>A0ABQ1EM59</accession>
<keyword evidence="7" id="KW-0067">ATP-binding</keyword>
<feature type="transmembrane region" description="Helical" evidence="9">
    <location>
        <begin position="230"/>
        <end position="252"/>
    </location>
</feature>